<dbReference type="InterPro" id="IPR005754">
    <property type="entry name" value="Sortase"/>
</dbReference>
<protein>
    <submittedName>
        <fullName evidence="3">YhcS</fullName>
    </submittedName>
</protein>
<dbReference type="Gene3D" id="2.40.260.10">
    <property type="entry name" value="Sortase"/>
    <property type="match status" value="1"/>
</dbReference>
<dbReference type="AlphaFoldDB" id="A0A0D1L2S8"/>
<reference evidence="3 4" key="1">
    <citation type="submission" date="2014-12" db="EMBL/GenBank/DDBJ databases">
        <title>Comparative genome analysis of Bacillus coagulans HM-08, Clostridium butyricum HM-68, Bacillus subtilis HM-66 and Bacillus licheniformis BL-09.</title>
        <authorList>
            <person name="Zhang H."/>
        </authorList>
    </citation>
    <scope>NUCLEOTIDE SEQUENCE [LARGE SCALE GENOMIC DNA]</scope>
    <source>
        <strain evidence="3 4">HM-66</strain>
    </source>
</reference>
<dbReference type="SUPFAM" id="SSF63817">
    <property type="entry name" value="Sortase"/>
    <property type="match status" value="1"/>
</dbReference>
<gene>
    <name evidence="3" type="ORF">SC09_contig10orf00048</name>
</gene>
<dbReference type="NCBIfam" id="TIGR01076">
    <property type="entry name" value="sortase_fam"/>
    <property type="match status" value="1"/>
</dbReference>
<feature type="active site" description="Acyl-thioester intermediate" evidence="2">
    <location>
        <position position="178"/>
    </location>
</feature>
<evidence type="ECO:0000256" key="2">
    <source>
        <dbReference type="PIRSR" id="PIRSR605754-1"/>
    </source>
</evidence>
<evidence type="ECO:0000256" key="1">
    <source>
        <dbReference type="ARBA" id="ARBA00022801"/>
    </source>
</evidence>
<name>A0A0D1L2S8_BACIU</name>
<dbReference type="InterPro" id="IPR023365">
    <property type="entry name" value="Sortase_dom-sf"/>
</dbReference>
<dbReference type="Proteomes" id="UP000032247">
    <property type="component" value="Unassembled WGS sequence"/>
</dbReference>
<sequence>MNSKYFFLLLIGGGILVTWFGGGEEIITSHQKTKTSLAEAQKIVNENVGENEEDFERKKAIKKKFDPEMGDTVGILAIPKIDAELPIVEGTDAEDLEKGVGHYKGSTYPEDNGQIVLSGHRDTVFRRTGELRDGDILKISLSYGQFNYKITHSKIVDAEDTSIITLQKEKEELILTTCYPFSYVGNAPQRYIIYAVPSEPKS</sequence>
<feature type="active site" description="Proton donor/acceptor" evidence="2">
    <location>
        <position position="120"/>
    </location>
</feature>
<organism evidence="3 4">
    <name type="scientific">Bacillus subtilis</name>
    <dbReference type="NCBI Taxonomy" id="1423"/>
    <lineage>
        <taxon>Bacteria</taxon>
        <taxon>Bacillati</taxon>
        <taxon>Bacillota</taxon>
        <taxon>Bacilli</taxon>
        <taxon>Bacillales</taxon>
        <taxon>Bacillaceae</taxon>
        <taxon>Bacillus</taxon>
    </lineage>
</organism>
<evidence type="ECO:0000313" key="3">
    <source>
        <dbReference type="EMBL" id="KIU09871.1"/>
    </source>
</evidence>
<dbReference type="PATRIC" id="fig|1423.173.peg.3724"/>
<evidence type="ECO:0000313" key="4">
    <source>
        <dbReference type="Proteomes" id="UP000032247"/>
    </source>
</evidence>
<proteinExistence type="predicted"/>
<dbReference type="NCBIfam" id="NF033746">
    <property type="entry name" value="class_D_sortase"/>
    <property type="match status" value="1"/>
</dbReference>
<keyword evidence="1" id="KW-0378">Hydrolase</keyword>
<dbReference type="InterPro" id="IPR053525">
    <property type="entry name" value="Sortase_D"/>
</dbReference>
<dbReference type="InterPro" id="IPR041999">
    <property type="entry name" value="Sortase_D_1"/>
</dbReference>
<dbReference type="CDD" id="cd05828">
    <property type="entry name" value="Sortase_D_1"/>
    <property type="match status" value="1"/>
</dbReference>
<comment type="caution">
    <text evidence="3">The sequence shown here is derived from an EMBL/GenBank/DDBJ whole genome shotgun (WGS) entry which is preliminary data.</text>
</comment>
<accession>A0A0D1L2S8</accession>
<dbReference type="EMBL" id="JXBC01000007">
    <property type="protein sequence ID" value="KIU09871.1"/>
    <property type="molecule type" value="Genomic_DNA"/>
</dbReference>
<dbReference type="Pfam" id="PF04203">
    <property type="entry name" value="Sortase"/>
    <property type="match status" value="1"/>
</dbReference>
<dbReference type="GO" id="GO:0016787">
    <property type="term" value="F:hydrolase activity"/>
    <property type="evidence" value="ECO:0007669"/>
    <property type="project" value="UniProtKB-KW"/>
</dbReference>